<dbReference type="PANTHER" id="PTHR48111">
    <property type="entry name" value="REGULATOR OF RPOS"/>
    <property type="match status" value="1"/>
</dbReference>
<dbReference type="PROSITE" id="PS50110">
    <property type="entry name" value="RESPONSE_REGULATORY"/>
    <property type="match status" value="1"/>
</dbReference>
<dbReference type="Gene3D" id="3.40.50.2300">
    <property type="match status" value="1"/>
</dbReference>
<dbReference type="FunCoup" id="F5Y9F7">
    <property type="interactions" value="128"/>
</dbReference>
<organism evidence="12 13">
    <name type="scientific">Leadbettera azotonutricia (strain ATCC BAA-888 / DSM 13862 / ZAS-9)</name>
    <name type="common">Treponema azotonutricium</name>
    <dbReference type="NCBI Taxonomy" id="545695"/>
    <lineage>
        <taxon>Bacteria</taxon>
        <taxon>Pseudomonadati</taxon>
        <taxon>Spirochaetota</taxon>
        <taxon>Spirochaetia</taxon>
        <taxon>Spirochaetales</taxon>
        <taxon>Breznakiellaceae</taxon>
        <taxon>Leadbettera</taxon>
    </lineage>
</organism>
<dbReference type="EMBL" id="CP001841">
    <property type="protein sequence ID" value="AEF82238.1"/>
    <property type="molecule type" value="Genomic_DNA"/>
</dbReference>
<dbReference type="PROSITE" id="PS51755">
    <property type="entry name" value="OMPR_PHOB"/>
    <property type="match status" value="1"/>
</dbReference>
<protein>
    <recommendedName>
        <fullName evidence="1">Phosphate regulon transcriptional regulatory protein PhoB</fullName>
    </recommendedName>
</protein>
<dbReference type="AlphaFoldDB" id="F5Y9F7"/>
<dbReference type="FunFam" id="3.40.50.2300:FF:000001">
    <property type="entry name" value="DNA-binding response regulator PhoB"/>
    <property type="match status" value="1"/>
</dbReference>
<evidence type="ECO:0000259" key="10">
    <source>
        <dbReference type="PROSITE" id="PS50110"/>
    </source>
</evidence>
<dbReference type="InterPro" id="IPR001867">
    <property type="entry name" value="OmpR/PhoB-type_DNA-bd"/>
</dbReference>
<evidence type="ECO:0000256" key="4">
    <source>
        <dbReference type="ARBA" id="ARBA00023015"/>
    </source>
</evidence>
<evidence type="ECO:0000259" key="11">
    <source>
        <dbReference type="PROSITE" id="PS51755"/>
    </source>
</evidence>
<feature type="domain" description="OmpR/PhoB-type" evidence="11">
    <location>
        <begin position="131"/>
        <end position="230"/>
    </location>
</feature>
<dbReference type="SUPFAM" id="SSF46894">
    <property type="entry name" value="C-terminal effector domain of the bipartite response regulators"/>
    <property type="match status" value="1"/>
</dbReference>
<keyword evidence="3" id="KW-0902">Two-component regulatory system</keyword>
<dbReference type="Gene3D" id="1.10.10.10">
    <property type="entry name" value="Winged helix-like DNA-binding domain superfamily/Winged helix DNA-binding domain"/>
    <property type="match status" value="1"/>
</dbReference>
<dbReference type="InterPro" id="IPR001789">
    <property type="entry name" value="Sig_transdc_resp-reg_receiver"/>
</dbReference>
<keyword evidence="2 8" id="KW-0597">Phosphoprotein</keyword>
<evidence type="ECO:0000313" key="13">
    <source>
        <dbReference type="Proteomes" id="UP000009222"/>
    </source>
</evidence>
<dbReference type="PANTHER" id="PTHR48111:SF73">
    <property type="entry name" value="ALKALINE PHOSPHATASE SYNTHESIS TRANSCRIPTIONAL REGULATORY PROTEIN PHOP"/>
    <property type="match status" value="1"/>
</dbReference>
<comment type="function">
    <text evidence="7">This protein is a positive regulator for the phosphate regulon. Transcription of this operon is positively regulated by PhoB and PhoR when phosphate is limited.</text>
</comment>
<keyword evidence="4" id="KW-0805">Transcription regulation</keyword>
<feature type="DNA-binding region" description="OmpR/PhoB-type" evidence="9">
    <location>
        <begin position="131"/>
        <end position="230"/>
    </location>
</feature>
<dbReference type="InterPro" id="IPR039420">
    <property type="entry name" value="WalR-like"/>
</dbReference>
<dbReference type="eggNOG" id="COG0745">
    <property type="taxonomic scope" value="Bacteria"/>
</dbReference>
<proteinExistence type="predicted"/>
<dbReference type="GO" id="GO:0032993">
    <property type="term" value="C:protein-DNA complex"/>
    <property type="evidence" value="ECO:0007669"/>
    <property type="project" value="TreeGrafter"/>
</dbReference>
<sequence>MEMNSKVSVLIIDDEAKIRELIKSYLEINGYSAICAAAGLEGLNAFEKYKPSLILLDLMLPDITGEECCRRIREVSAVPIIMLTAKVDEESIIRGLKTGADDYVCKPFSPRQLVARVEAALRRTARTGSSGAPLAWGDLVVDQAKRQALFKGTEIALTRDEYFILTLLMSRPAKIFTREEILQNVKGDEYEGFDRAVDTHIKNLRAKLGDDPRSPKYIITVYGMGYRFGAGEAG</sequence>
<keyword evidence="6" id="KW-0804">Transcription</keyword>
<evidence type="ECO:0000256" key="7">
    <source>
        <dbReference type="ARBA" id="ARBA00024735"/>
    </source>
</evidence>
<keyword evidence="5 9" id="KW-0238">DNA-binding</keyword>
<dbReference type="STRING" id="545695.TREAZ_2104"/>
<dbReference type="SUPFAM" id="SSF52172">
    <property type="entry name" value="CheY-like"/>
    <property type="match status" value="1"/>
</dbReference>
<name>F5Y9F7_LEAAZ</name>
<evidence type="ECO:0000256" key="3">
    <source>
        <dbReference type="ARBA" id="ARBA00023012"/>
    </source>
</evidence>
<evidence type="ECO:0000256" key="8">
    <source>
        <dbReference type="PROSITE-ProRule" id="PRU00169"/>
    </source>
</evidence>
<dbReference type="FunFam" id="1.10.10.10:FF:000018">
    <property type="entry name" value="DNA-binding response regulator ResD"/>
    <property type="match status" value="1"/>
</dbReference>
<dbReference type="InParanoid" id="F5Y9F7"/>
<dbReference type="CDD" id="cd17574">
    <property type="entry name" value="REC_OmpR"/>
    <property type="match status" value="1"/>
</dbReference>
<feature type="domain" description="Response regulatory" evidence="10">
    <location>
        <begin position="8"/>
        <end position="121"/>
    </location>
</feature>
<dbReference type="Pfam" id="PF00072">
    <property type="entry name" value="Response_reg"/>
    <property type="match status" value="1"/>
</dbReference>
<evidence type="ECO:0000256" key="6">
    <source>
        <dbReference type="ARBA" id="ARBA00023163"/>
    </source>
</evidence>
<evidence type="ECO:0000256" key="5">
    <source>
        <dbReference type="ARBA" id="ARBA00023125"/>
    </source>
</evidence>
<dbReference type="KEGG" id="taz:TREAZ_2104"/>
<evidence type="ECO:0000256" key="1">
    <source>
        <dbReference type="ARBA" id="ARBA00013332"/>
    </source>
</evidence>
<keyword evidence="13" id="KW-1185">Reference proteome</keyword>
<dbReference type="InterPro" id="IPR036388">
    <property type="entry name" value="WH-like_DNA-bd_sf"/>
</dbReference>
<gene>
    <name evidence="12" type="ordered locus">TREAZ_2104</name>
</gene>
<dbReference type="SMART" id="SM00862">
    <property type="entry name" value="Trans_reg_C"/>
    <property type="match status" value="1"/>
</dbReference>
<dbReference type="InterPro" id="IPR011006">
    <property type="entry name" value="CheY-like_superfamily"/>
</dbReference>
<dbReference type="GO" id="GO:0006355">
    <property type="term" value="P:regulation of DNA-templated transcription"/>
    <property type="evidence" value="ECO:0007669"/>
    <property type="project" value="InterPro"/>
</dbReference>
<dbReference type="CDD" id="cd00383">
    <property type="entry name" value="trans_reg_C"/>
    <property type="match status" value="1"/>
</dbReference>
<dbReference type="GO" id="GO:0000156">
    <property type="term" value="F:phosphorelay response regulator activity"/>
    <property type="evidence" value="ECO:0007669"/>
    <property type="project" value="TreeGrafter"/>
</dbReference>
<dbReference type="GO" id="GO:0005829">
    <property type="term" value="C:cytosol"/>
    <property type="evidence" value="ECO:0007669"/>
    <property type="project" value="TreeGrafter"/>
</dbReference>
<evidence type="ECO:0000256" key="2">
    <source>
        <dbReference type="ARBA" id="ARBA00022553"/>
    </source>
</evidence>
<feature type="modified residue" description="4-aspartylphosphate" evidence="8">
    <location>
        <position position="57"/>
    </location>
</feature>
<dbReference type="GO" id="GO:0000976">
    <property type="term" value="F:transcription cis-regulatory region binding"/>
    <property type="evidence" value="ECO:0007669"/>
    <property type="project" value="TreeGrafter"/>
</dbReference>
<dbReference type="HOGENOM" id="CLU_000445_30_4_12"/>
<dbReference type="Proteomes" id="UP000009222">
    <property type="component" value="Chromosome"/>
</dbReference>
<reference evidence="13" key="1">
    <citation type="submission" date="2009-12" db="EMBL/GenBank/DDBJ databases">
        <title>Complete sequence of Treponema azotonutricium strain ZAS-9.</title>
        <authorList>
            <person name="Tetu S.G."/>
            <person name="Matson E."/>
            <person name="Ren Q."/>
            <person name="Seshadri R."/>
            <person name="Elbourne L."/>
            <person name="Hassan K.A."/>
            <person name="Durkin A."/>
            <person name="Radune D."/>
            <person name="Mohamoud Y."/>
            <person name="Shay R."/>
            <person name="Jin S."/>
            <person name="Zhang X."/>
            <person name="Lucey K."/>
            <person name="Ballor N.R."/>
            <person name="Ottesen E."/>
            <person name="Rosenthal R."/>
            <person name="Allen A."/>
            <person name="Leadbetter J.R."/>
            <person name="Paulsen I.T."/>
        </authorList>
    </citation>
    <scope>NUCLEOTIDE SEQUENCE [LARGE SCALE GENOMIC DNA]</scope>
    <source>
        <strain evidence="13">ATCC BAA-888 / DSM 13862 / ZAS-9</strain>
    </source>
</reference>
<dbReference type="Gene3D" id="6.10.250.690">
    <property type="match status" value="1"/>
</dbReference>
<reference evidence="12 13" key="2">
    <citation type="journal article" date="2011" name="ISME J.">
        <title>RNA-seq reveals cooperative metabolic interactions between two termite-gut spirochete species in co-culture.</title>
        <authorList>
            <person name="Rosenthal A.Z."/>
            <person name="Matson E.G."/>
            <person name="Eldar A."/>
            <person name="Leadbetter J.R."/>
        </authorList>
    </citation>
    <scope>NUCLEOTIDE SEQUENCE [LARGE SCALE GENOMIC DNA]</scope>
    <source>
        <strain evidence="13">ATCC BAA-888 / DSM 13862 / ZAS-9</strain>
    </source>
</reference>
<evidence type="ECO:0000313" key="12">
    <source>
        <dbReference type="EMBL" id="AEF82238.1"/>
    </source>
</evidence>
<dbReference type="InterPro" id="IPR016032">
    <property type="entry name" value="Sig_transdc_resp-reg_C-effctor"/>
</dbReference>
<dbReference type="Pfam" id="PF00486">
    <property type="entry name" value="Trans_reg_C"/>
    <property type="match status" value="1"/>
</dbReference>
<accession>F5Y9F7</accession>
<dbReference type="SMART" id="SM00448">
    <property type="entry name" value="REC"/>
    <property type="match status" value="1"/>
</dbReference>
<evidence type="ECO:0000256" key="9">
    <source>
        <dbReference type="PROSITE-ProRule" id="PRU01091"/>
    </source>
</evidence>